<proteinExistence type="predicted"/>
<gene>
    <name evidence="2" type="ORF">OFAG_00793</name>
</gene>
<evidence type="ECO:0000313" key="3">
    <source>
        <dbReference type="Proteomes" id="UP000003973"/>
    </source>
</evidence>
<dbReference type="AlphaFoldDB" id="C3X354"/>
<keyword evidence="1" id="KW-0175">Coiled coil</keyword>
<name>C3X354_9BURK</name>
<organism evidence="2 3">
    <name type="scientific">Oxalobacter paraformigenes</name>
    <dbReference type="NCBI Taxonomy" id="556268"/>
    <lineage>
        <taxon>Bacteria</taxon>
        <taxon>Pseudomonadati</taxon>
        <taxon>Pseudomonadota</taxon>
        <taxon>Betaproteobacteria</taxon>
        <taxon>Burkholderiales</taxon>
        <taxon>Oxalobacteraceae</taxon>
        <taxon>Oxalobacter</taxon>
    </lineage>
</organism>
<evidence type="ECO:0000313" key="2">
    <source>
        <dbReference type="EMBL" id="EEO27640.1"/>
    </source>
</evidence>
<evidence type="ECO:0008006" key="4">
    <source>
        <dbReference type="Google" id="ProtNLM"/>
    </source>
</evidence>
<dbReference type="SUPFAM" id="SSF48452">
    <property type="entry name" value="TPR-like"/>
    <property type="match status" value="1"/>
</dbReference>
<dbReference type="Proteomes" id="UP000003973">
    <property type="component" value="Unassembled WGS sequence"/>
</dbReference>
<protein>
    <recommendedName>
        <fullName evidence="4">Tetratricopeptide repeat protein</fullName>
    </recommendedName>
</protein>
<dbReference type="PROSITE" id="PS51257">
    <property type="entry name" value="PROKAR_LIPOPROTEIN"/>
    <property type="match status" value="1"/>
</dbReference>
<dbReference type="HOGENOM" id="CLU_1287818_0_0_4"/>
<feature type="coiled-coil region" evidence="1">
    <location>
        <begin position="22"/>
        <end position="49"/>
    </location>
</feature>
<reference evidence="2" key="1">
    <citation type="submission" date="2011-10" db="EMBL/GenBank/DDBJ databases">
        <title>The Genome Sequence of Oxalobacter formigenes HOxBLS.</title>
        <authorList>
            <consortium name="The Broad Institute Genome Sequencing Platform"/>
            <person name="Earl A."/>
            <person name="Ward D."/>
            <person name="Feldgarden M."/>
            <person name="Gevers D."/>
            <person name="Allison M.J."/>
            <person name="Humphrey S."/>
            <person name="Young S.K."/>
            <person name="Zeng Q."/>
            <person name="Gargeya S."/>
            <person name="Fitzgerald M."/>
            <person name="Haas B."/>
            <person name="Abouelleil A."/>
            <person name="Alvarado L."/>
            <person name="Arachchi H.M."/>
            <person name="Berlin A."/>
            <person name="Brown A."/>
            <person name="Chapman S.B."/>
            <person name="Chen Z."/>
            <person name="Dunbar C."/>
            <person name="Freedman E."/>
            <person name="Gearin G."/>
            <person name="Goldberg J."/>
            <person name="Griggs A."/>
            <person name="Gujja S."/>
            <person name="Heiman D."/>
            <person name="Howarth C."/>
            <person name="Larson L."/>
            <person name="Lui A."/>
            <person name="MacDonald P.J.P."/>
            <person name="Montmayeur A."/>
            <person name="Murphy C."/>
            <person name="Neiman D."/>
            <person name="Pearson M."/>
            <person name="Priest M."/>
            <person name="Roberts A."/>
            <person name="Saif S."/>
            <person name="Shea T."/>
            <person name="Shenoy N."/>
            <person name="Sisk P."/>
            <person name="Stolte C."/>
            <person name="Sykes S."/>
            <person name="Wortman J."/>
            <person name="Nusbaum C."/>
            <person name="Birren B."/>
        </authorList>
    </citation>
    <scope>NUCLEOTIDE SEQUENCE [LARGE SCALE GENOMIC DNA]</scope>
    <source>
        <strain evidence="2">HOxBLS</strain>
    </source>
</reference>
<dbReference type="EMBL" id="ACDP02000023">
    <property type="protein sequence ID" value="EEO27640.1"/>
    <property type="molecule type" value="Genomic_DNA"/>
</dbReference>
<keyword evidence="3" id="KW-1185">Reference proteome</keyword>
<sequence>MKGFLTVVLMSVALVGCNGAESEKLKAENAALKSQVEKLESENNKLRETAQYHFRLAQDHIAAKNWSEAIASLQTVITKYPNDALVGPARESLSRAVQARDMERARLAEQERLESEARAREVAESGEPVSYGAFYAKAKMGNDVGKRYRFDACLNQIPCIYPMGNGNKQDICLVKPMFDDTGELEQWLSSGEKHCGTIVAAVGSRDEAIVYRLH</sequence>
<comment type="caution">
    <text evidence="2">The sequence shown here is derived from an EMBL/GenBank/DDBJ whole genome shotgun (WGS) entry which is preliminary data.</text>
</comment>
<evidence type="ECO:0000256" key="1">
    <source>
        <dbReference type="SAM" id="Coils"/>
    </source>
</evidence>
<dbReference type="InterPro" id="IPR011990">
    <property type="entry name" value="TPR-like_helical_dom_sf"/>
</dbReference>
<dbReference type="Gene3D" id="1.25.40.10">
    <property type="entry name" value="Tetratricopeptide repeat domain"/>
    <property type="match status" value="1"/>
</dbReference>
<accession>C3X354</accession>